<keyword evidence="6 15" id="KW-0808">Transferase</keyword>
<dbReference type="NCBIfam" id="NF004160">
    <property type="entry name" value="PRK05627.1-3"/>
    <property type="match status" value="1"/>
</dbReference>
<evidence type="ECO:0000256" key="12">
    <source>
        <dbReference type="ARBA" id="ARBA00023268"/>
    </source>
</evidence>
<evidence type="ECO:0000259" key="16">
    <source>
        <dbReference type="SMART" id="SM00904"/>
    </source>
</evidence>
<dbReference type="SUPFAM" id="SSF52374">
    <property type="entry name" value="Nucleotidylyl transferase"/>
    <property type="match status" value="1"/>
</dbReference>
<evidence type="ECO:0000256" key="4">
    <source>
        <dbReference type="ARBA" id="ARBA00022630"/>
    </source>
</evidence>
<comment type="caution">
    <text evidence="17">The sequence shown here is derived from an EMBL/GenBank/DDBJ whole genome shotgun (WGS) entry which is preliminary data.</text>
</comment>
<evidence type="ECO:0000313" key="17">
    <source>
        <dbReference type="EMBL" id="GGA26121.1"/>
    </source>
</evidence>
<accession>A0A8J2U0U5</accession>
<comment type="similarity">
    <text evidence="15">Belongs to the ribF family.</text>
</comment>
<sequence>MEVFWDLAQVPDDFGTSAVTIGNFDGMHQGHQAVLARLAEAGRSRGMRSLAVTFDPHPRLVHAPDQPFELISGTEEKLAQMALTGIDGVLVQHYDLAFARQSPEQFVTGVLVEGLRAGLVAVGRDVQFGWQNSGDLATLRALGEKHGFEVVVIDDVGDGARFSSTGIRALLAEGDVAAAGRLLGRAHAVTGTVVPGDRRGRDLGFPTANLGGQVRGLVPADGVYAGWTMFGGDSRRHPSAISVGTNPTFEGVSRRVESHVIDRRDDDVMDFDVYGRTASVEFVERLRGQIAFSGLDALIAQMNEDVDRVREILAAQSPAP</sequence>
<dbReference type="CDD" id="cd02064">
    <property type="entry name" value="FAD_synthetase_N"/>
    <property type="match status" value="1"/>
</dbReference>
<evidence type="ECO:0000256" key="5">
    <source>
        <dbReference type="ARBA" id="ARBA00022643"/>
    </source>
</evidence>
<name>A0A8J2U0U5_9MICO</name>
<dbReference type="EC" id="2.7.7.2" evidence="15"/>
<reference evidence="17" key="1">
    <citation type="journal article" date="2014" name="Int. J. Syst. Evol. Microbiol.">
        <title>Complete genome sequence of Corynebacterium casei LMG S-19264T (=DSM 44701T), isolated from a smear-ripened cheese.</title>
        <authorList>
            <consortium name="US DOE Joint Genome Institute (JGI-PGF)"/>
            <person name="Walter F."/>
            <person name="Albersmeier A."/>
            <person name="Kalinowski J."/>
            <person name="Ruckert C."/>
        </authorList>
    </citation>
    <scope>NUCLEOTIDE SEQUENCE</scope>
    <source>
        <strain evidence="17">CGMCC 1.12785</strain>
    </source>
</reference>
<dbReference type="AlphaFoldDB" id="A0A8J2U0U5"/>
<evidence type="ECO:0000256" key="11">
    <source>
        <dbReference type="ARBA" id="ARBA00022840"/>
    </source>
</evidence>
<dbReference type="GO" id="GO:0009231">
    <property type="term" value="P:riboflavin biosynthetic process"/>
    <property type="evidence" value="ECO:0007669"/>
    <property type="project" value="InterPro"/>
</dbReference>
<dbReference type="GO" id="GO:0003919">
    <property type="term" value="F:FMN adenylyltransferase activity"/>
    <property type="evidence" value="ECO:0007669"/>
    <property type="project" value="UniProtKB-UniRule"/>
</dbReference>
<evidence type="ECO:0000256" key="3">
    <source>
        <dbReference type="ARBA" id="ARBA00005201"/>
    </source>
</evidence>
<dbReference type="FunFam" id="2.40.30.30:FF:000003">
    <property type="entry name" value="Riboflavin biosynthesis protein"/>
    <property type="match status" value="1"/>
</dbReference>
<dbReference type="FunFam" id="3.40.50.620:FF:000021">
    <property type="entry name" value="Riboflavin biosynthesis protein"/>
    <property type="match status" value="1"/>
</dbReference>
<dbReference type="GO" id="GO:0006747">
    <property type="term" value="P:FAD biosynthetic process"/>
    <property type="evidence" value="ECO:0007669"/>
    <property type="project" value="UniProtKB-UniRule"/>
</dbReference>
<dbReference type="Proteomes" id="UP000616114">
    <property type="component" value="Unassembled WGS sequence"/>
</dbReference>
<keyword evidence="11 15" id="KW-0067">ATP-binding</keyword>
<feature type="domain" description="Riboflavin kinase" evidence="16">
    <location>
        <begin position="182"/>
        <end position="314"/>
    </location>
</feature>
<keyword evidence="8 15" id="KW-0547">Nucleotide-binding</keyword>
<dbReference type="PANTHER" id="PTHR22749">
    <property type="entry name" value="RIBOFLAVIN KINASE/FMN ADENYLYLTRANSFERASE"/>
    <property type="match status" value="1"/>
</dbReference>
<dbReference type="Pfam" id="PF01687">
    <property type="entry name" value="Flavokinase"/>
    <property type="match status" value="1"/>
</dbReference>
<comment type="catalytic activity">
    <reaction evidence="13 15">
        <text>riboflavin + ATP = FMN + ADP + H(+)</text>
        <dbReference type="Rhea" id="RHEA:14357"/>
        <dbReference type="ChEBI" id="CHEBI:15378"/>
        <dbReference type="ChEBI" id="CHEBI:30616"/>
        <dbReference type="ChEBI" id="CHEBI:57986"/>
        <dbReference type="ChEBI" id="CHEBI:58210"/>
        <dbReference type="ChEBI" id="CHEBI:456216"/>
        <dbReference type="EC" id="2.7.1.26"/>
    </reaction>
</comment>
<comment type="pathway">
    <text evidence="2 15">Cofactor biosynthesis; FAD biosynthesis; FAD from FMN: step 1/1.</text>
</comment>
<keyword evidence="4 15" id="KW-0285">Flavoprotein</keyword>
<evidence type="ECO:0000256" key="9">
    <source>
        <dbReference type="ARBA" id="ARBA00022777"/>
    </source>
</evidence>
<dbReference type="UniPathway" id="UPA00277">
    <property type="reaction ID" value="UER00407"/>
</dbReference>
<evidence type="ECO:0000256" key="14">
    <source>
        <dbReference type="ARBA" id="ARBA00049494"/>
    </source>
</evidence>
<dbReference type="InterPro" id="IPR015864">
    <property type="entry name" value="FAD_synthase"/>
</dbReference>
<gene>
    <name evidence="17" type="ORF">GCM10011333_31280</name>
</gene>
<evidence type="ECO:0000256" key="1">
    <source>
        <dbReference type="ARBA" id="ARBA00002121"/>
    </source>
</evidence>
<dbReference type="PANTHER" id="PTHR22749:SF6">
    <property type="entry name" value="RIBOFLAVIN KINASE"/>
    <property type="match status" value="1"/>
</dbReference>
<comment type="pathway">
    <text evidence="3 15">Cofactor biosynthesis; FMN biosynthesis; FMN from riboflavin (ATP route): step 1/1.</text>
</comment>
<dbReference type="SUPFAM" id="SSF82114">
    <property type="entry name" value="Riboflavin kinase-like"/>
    <property type="match status" value="1"/>
</dbReference>
<dbReference type="NCBIfam" id="TIGR00083">
    <property type="entry name" value="ribF"/>
    <property type="match status" value="1"/>
</dbReference>
<dbReference type="GO" id="GO:0009398">
    <property type="term" value="P:FMN biosynthetic process"/>
    <property type="evidence" value="ECO:0007669"/>
    <property type="project" value="UniProtKB-UniRule"/>
</dbReference>
<dbReference type="InterPro" id="IPR002606">
    <property type="entry name" value="Riboflavin_kinase_bac"/>
</dbReference>
<dbReference type="Gene3D" id="2.40.30.30">
    <property type="entry name" value="Riboflavin kinase-like"/>
    <property type="match status" value="1"/>
</dbReference>
<dbReference type="PIRSF" id="PIRSF004491">
    <property type="entry name" value="FAD_Synth"/>
    <property type="match status" value="1"/>
</dbReference>
<evidence type="ECO:0000256" key="7">
    <source>
        <dbReference type="ARBA" id="ARBA00022695"/>
    </source>
</evidence>
<dbReference type="GO" id="GO:0008531">
    <property type="term" value="F:riboflavin kinase activity"/>
    <property type="evidence" value="ECO:0007669"/>
    <property type="project" value="UniProtKB-UniRule"/>
</dbReference>
<dbReference type="EC" id="2.7.1.26" evidence="15"/>
<proteinExistence type="inferred from homology"/>
<keyword evidence="5 15" id="KW-0288">FMN</keyword>
<dbReference type="UniPathway" id="UPA00276">
    <property type="reaction ID" value="UER00406"/>
</dbReference>
<dbReference type="Pfam" id="PF06574">
    <property type="entry name" value="FAD_syn"/>
    <property type="match status" value="1"/>
</dbReference>
<evidence type="ECO:0000256" key="13">
    <source>
        <dbReference type="ARBA" id="ARBA00047880"/>
    </source>
</evidence>
<dbReference type="GO" id="GO:0005524">
    <property type="term" value="F:ATP binding"/>
    <property type="evidence" value="ECO:0007669"/>
    <property type="project" value="UniProtKB-UniRule"/>
</dbReference>
<dbReference type="EMBL" id="BMFY01000018">
    <property type="protein sequence ID" value="GGA26121.1"/>
    <property type="molecule type" value="Genomic_DNA"/>
</dbReference>
<evidence type="ECO:0000256" key="2">
    <source>
        <dbReference type="ARBA" id="ARBA00004726"/>
    </source>
</evidence>
<organism evidence="17 18">
    <name type="scientific">Sediminivirga luteola</name>
    <dbReference type="NCBI Taxonomy" id="1774748"/>
    <lineage>
        <taxon>Bacteria</taxon>
        <taxon>Bacillati</taxon>
        <taxon>Actinomycetota</taxon>
        <taxon>Actinomycetes</taxon>
        <taxon>Micrococcales</taxon>
        <taxon>Brevibacteriaceae</taxon>
        <taxon>Sediminivirga</taxon>
    </lineage>
</organism>
<keyword evidence="12" id="KW-0511">Multifunctional enzyme</keyword>
<keyword evidence="10 15" id="KW-0274">FAD</keyword>
<reference evidence="17" key="2">
    <citation type="submission" date="2020-09" db="EMBL/GenBank/DDBJ databases">
        <authorList>
            <person name="Sun Q."/>
            <person name="Zhou Y."/>
        </authorList>
    </citation>
    <scope>NUCLEOTIDE SEQUENCE</scope>
    <source>
        <strain evidence="17">CGMCC 1.12785</strain>
    </source>
</reference>
<keyword evidence="18" id="KW-1185">Reference proteome</keyword>
<comment type="catalytic activity">
    <reaction evidence="14 15">
        <text>FMN + ATP + H(+) = FAD + diphosphate</text>
        <dbReference type="Rhea" id="RHEA:17237"/>
        <dbReference type="ChEBI" id="CHEBI:15378"/>
        <dbReference type="ChEBI" id="CHEBI:30616"/>
        <dbReference type="ChEBI" id="CHEBI:33019"/>
        <dbReference type="ChEBI" id="CHEBI:57692"/>
        <dbReference type="ChEBI" id="CHEBI:58210"/>
        <dbReference type="EC" id="2.7.7.2"/>
    </reaction>
</comment>
<dbReference type="Gene3D" id="3.40.50.620">
    <property type="entry name" value="HUPs"/>
    <property type="match status" value="1"/>
</dbReference>
<evidence type="ECO:0000256" key="15">
    <source>
        <dbReference type="PIRNR" id="PIRNR004491"/>
    </source>
</evidence>
<dbReference type="InterPro" id="IPR014729">
    <property type="entry name" value="Rossmann-like_a/b/a_fold"/>
</dbReference>
<protein>
    <recommendedName>
        <fullName evidence="15">Riboflavin biosynthesis protein</fullName>
    </recommendedName>
    <domain>
        <recommendedName>
            <fullName evidence="15">Riboflavin kinase</fullName>
            <ecNumber evidence="15">2.7.1.26</ecNumber>
        </recommendedName>
        <alternativeName>
            <fullName evidence="15">Flavokinase</fullName>
        </alternativeName>
    </domain>
    <domain>
        <recommendedName>
            <fullName evidence="15">FMN adenylyltransferase</fullName>
            <ecNumber evidence="15">2.7.7.2</ecNumber>
        </recommendedName>
        <alternativeName>
            <fullName evidence="15">FAD pyrophosphorylase</fullName>
        </alternativeName>
        <alternativeName>
            <fullName evidence="15">FAD synthase</fullName>
        </alternativeName>
    </domain>
</protein>
<keyword evidence="7 15" id="KW-0548">Nucleotidyltransferase</keyword>
<evidence type="ECO:0000256" key="8">
    <source>
        <dbReference type="ARBA" id="ARBA00022741"/>
    </source>
</evidence>
<evidence type="ECO:0000313" key="18">
    <source>
        <dbReference type="Proteomes" id="UP000616114"/>
    </source>
</evidence>
<dbReference type="InterPro" id="IPR023468">
    <property type="entry name" value="Riboflavin_kinase"/>
</dbReference>
<dbReference type="InterPro" id="IPR023465">
    <property type="entry name" value="Riboflavin_kinase_dom_sf"/>
</dbReference>
<evidence type="ECO:0000256" key="10">
    <source>
        <dbReference type="ARBA" id="ARBA00022827"/>
    </source>
</evidence>
<dbReference type="SMART" id="SM00904">
    <property type="entry name" value="Flavokinase"/>
    <property type="match status" value="1"/>
</dbReference>
<comment type="function">
    <text evidence="1">Catalyzes the phosphorylation of riboflavin to FMN followed by the adenylation of FMN to FAD.</text>
</comment>
<dbReference type="RefSeq" id="WP_188551843.1">
    <property type="nucleotide sequence ID" value="NZ_BMFY01000018.1"/>
</dbReference>
<dbReference type="InterPro" id="IPR015865">
    <property type="entry name" value="Riboflavin_kinase_bac/euk"/>
</dbReference>
<evidence type="ECO:0000256" key="6">
    <source>
        <dbReference type="ARBA" id="ARBA00022679"/>
    </source>
</evidence>
<keyword evidence="9 15" id="KW-0418">Kinase</keyword>